<evidence type="ECO:0000256" key="3">
    <source>
        <dbReference type="ARBA" id="ARBA00022679"/>
    </source>
</evidence>
<feature type="transmembrane region" description="Helical" evidence="7">
    <location>
        <begin position="44"/>
        <end position="65"/>
    </location>
</feature>
<dbReference type="PANTHER" id="PTHR30576:SF0">
    <property type="entry name" value="UNDECAPRENYL-PHOSPHATE N-ACETYLGALACTOSAMINYL 1-PHOSPHATE TRANSFERASE-RELATED"/>
    <property type="match status" value="1"/>
</dbReference>
<feature type="domain" description="Bacterial sugar transferase" evidence="8">
    <location>
        <begin position="261"/>
        <end position="444"/>
    </location>
</feature>
<feature type="transmembrane region" description="Helical" evidence="7">
    <location>
        <begin position="266"/>
        <end position="287"/>
    </location>
</feature>
<evidence type="ECO:0000256" key="1">
    <source>
        <dbReference type="ARBA" id="ARBA00004141"/>
    </source>
</evidence>
<feature type="transmembrane region" description="Helical" evidence="7">
    <location>
        <begin position="85"/>
        <end position="103"/>
    </location>
</feature>
<name>A0A1G2TA35_9BACT</name>
<feature type="transmembrane region" description="Helical" evidence="7">
    <location>
        <begin position="109"/>
        <end position="126"/>
    </location>
</feature>
<evidence type="ECO:0000256" key="5">
    <source>
        <dbReference type="ARBA" id="ARBA00022989"/>
    </source>
</evidence>
<dbReference type="GO" id="GO:0016780">
    <property type="term" value="F:phosphotransferase activity, for other substituted phosphate groups"/>
    <property type="evidence" value="ECO:0007669"/>
    <property type="project" value="TreeGrafter"/>
</dbReference>
<comment type="subcellular location">
    <subcellularLocation>
        <location evidence="1">Membrane</location>
        <topology evidence="1">Multi-pass membrane protein</topology>
    </subcellularLocation>
</comment>
<evidence type="ECO:0000313" key="9">
    <source>
        <dbReference type="EMBL" id="OHA94113.1"/>
    </source>
</evidence>
<comment type="caution">
    <text evidence="9">The sequence shown here is derived from an EMBL/GenBank/DDBJ whole genome shotgun (WGS) entry which is preliminary data.</text>
</comment>
<dbReference type="Proteomes" id="UP000179264">
    <property type="component" value="Unassembled WGS sequence"/>
</dbReference>
<keyword evidence="3" id="KW-0808">Transferase</keyword>
<evidence type="ECO:0000256" key="2">
    <source>
        <dbReference type="ARBA" id="ARBA00006464"/>
    </source>
</evidence>
<evidence type="ECO:0000313" key="10">
    <source>
        <dbReference type="Proteomes" id="UP000179264"/>
    </source>
</evidence>
<sequence>MSGLSKKEAVILFFGDIFFFSFSLWIALYIRFATLPSVDIFIKHLIPFSILFAVWFLVYFIAGLYEKHTLILKSKLPNVIWSAQLINSTFAIIFFYALPIFGITPKTLLFVYLFVSFICVLLWRLYGLSLVSRGHRESALLIGSGLEMKELLEEVNDNPRYGLSFVSSVDLSEIDGIDIQNEIITPIYSNNIKIIAVDFSHQEITPLLPHLYNLIFSKVRFIDSHRIYEDIFDRIPLSLITYSWFLENISVSPKFTYDFLKRIMDIVLSFFLGLISFLLYPFVYIAVKFDDGGNIFIWQERVGQNNQEIKIIKFRTMSVDDSGEGEQGRENKVTRVGKFLRASRIDELPQLWNVLKGDISLIGPRPELPNLVHLYEKEISFYNVRHLIKPGLSGWAQLYQKVVPKFSTDYEQTKTKLSYDLFYIKNRSFWLDIKIALRTVETLLSRSGV</sequence>
<reference evidence="9 10" key="1">
    <citation type="journal article" date="2016" name="Nat. Commun.">
        <title>Thousands of microbial genomes shed light on interconnected biogeochemical processes in an aquifer system.</title>
        <authorList>
            <person name="Anantharaman K."/>
            <person name="Brown C.T."/>
            <person name="Hug L.A."/>
            <person name="Sharon I."/>
            <person name="Castelle C.J."/>
            <person name="Probst A.J."/>
            <person name="Thomas B.C."/>
            <person name="Singh A."/>
            <person name="Wilkins M.J."/>
            <person name="Karaoz U."/>
            <person name="Brodie E.L."/>
            <person name="Williams K.H."/>
            <person name="Hubbard S.S."/>
            <person name="Banfield J.F."/>
        </authorList>
    </citation>
    <scope>NUCLEOTIDE SEQUENCE [LARGE SCALE GENOMIC DNA]</scope>
</reference>
<dbReference type="InterPro" id="IPR003362">
    <property type="entry name" value="Bact_transf"/>
</dbReference>
<dbReference type="NCBIfam" id="TIGR03025">
    <property type="entry name" value="EPS_sugtrans"/>
    <property type="match status" value="1"/>
</dbReference>
<accession>A0A1G2TA35</accession>
<dbReference type="AlphaFoldDB" id="A0A1G2TA35"/>
<proteinExistence type="inferred from homology"/>
<dbReference type="Pfam" id="PF02397">
    <property type="entry name" value="Bac_transf"/>
    <property type="match status" value="1"/>
</dbReference>
<dbReference type="PANTHER" id="PTHR30576">
    <property type="entry name" value="COLANIC BIOSYNTHESIS UDP-GLUCOSE LIPID CARRIER TRANSFERASE"/>
    <property type="match status" value="1"/>
</dbReference>
<protein>
    <recommendedName>
        <fullName evidence="8">Bacterial sugar transferase domain-containing protein</fullName>
    </recommendedName>
</protein>
<evidence type="ECO:0000259" key="8">
    <source>
        <dbReference type="Pfam" id="PF02397"/>
    </source>
</evidence>
<dbReference type="GO" id="GO:0016020">
    <property type="term" value="C:membrane"/>
    <property type="evidence" value="ECO:0007669"/>
    <property type="project" value="UniProtKB-SubCell"/>
</dbReference>
<keyword evidence="4 7" id="KW-0812">Transmembrane</keyword>
<organism evidence="9 10">
    <name type="scientific">Candidatus Zambryskibacteria bacterium RIFCSPHIGHO2_02_38_10.5</name>
    <dbReference type="NCBI Taxonomy" id="1802742"/>
    <lineage>
        <taxon>Bacteria</taxon>
        <taxon>Candidatus Zambryskiibacteriota</taxon>
    </lineage>
</organism>
<evidence type="ECO:0000256" key="6">
    <source>
        <dbReference type="ARBA" id="ARBA00023136"/>
    </source>
</evidence>
<gene>
    <name evidence="9" type="ORF">A2W58_00640</name>
</gene>
<dbReference type="InterPro" id="IPR017475">
    <property type="entry name" value="EPS_sugar_tfrase"/>
</dbReference>
<evidence type="ECO:0000256" key="4">
    <source>
        <dbReference type="ARBA" id="ARBA00022692"/>
    </source>
</evidence>
<evidence type="ECO:0000256" key="7">
    <source>
        <dbReference type="SAM" id="Phobius"/>
    </source>
</evidence>
<keyword evidence="6 7" id="KW-0472">Membrane</keyword>
<keyword evidence="5 7" id="KW-1133">Transmembrane helix</keyword>
<dbReference type="EMBL" id="MHVL01000001">
    <property type="protein sequence ID" value="OHA94113.1"/>
    <property type="molecule type" value="Genomic_DNA"/>
</dbReference>
<feature type="transmembrane region" description="Helical" evidence="7">
    <location>
        <begin position="12"/>
        <end position="32"/>
    </location>
</feature>
<comment type="similarity">
    <text evidence="2">Belongs to the bacterial sugar transferase family.</text>
</comment>